<feature type="compositionally biased region" description="Polar residues" evidence="6">
    <location>
        <begin position="404"/>
        <end position="413"/>
    </location>
</feature>
<keyword evidence="8" id="KW-1185">Reference proteome</keyword>
<feature type="domain" description="C2H2-type" evidence="7">
    <location>
        <begin position="254"/>
        <end position="281"/>
    </location>
</feature>
<dbReference type="PROSITE" id="PS00028">
    <property type="entry name" value="ZINC_FINGER_C2H2_1"/>
    <property type="match status" value="6"/>
</dbReference>
<evidence type="ECO:0000313" key="9">
    <source>
        <dbReference type="WBParaSite" id="TREG1_5010.1"/>
    </source>
</evidence>
<dbReference type="Gene3D" id="3.30.160.60">
    <property type="entry name" value="Classic Zinc Finger"/>
    <property type="match status" value="6"/>
</dbReference>
<dbReference type="Pfam" id="PF13912">
    <property type="entry name" value="zf-C2H2_6"/>
    <property type="match status" value="1"/>
</dbReference>
<dbReference type="GO" id="GO:0008270">
    <property type="term" value="F:zinc ion binding"/>
    <property type="evidence" value="ECO:0007669"/>
    <property type="project" value="UniProtKB-KW"/>
</dbReference>
<evidence type="ECO:0000256" key="1">
    <source>
        <dbReference type="ARBA" id="ARBA00022723"/>
    </source>
</evidence>
<name>A0AA85JYN6_TRIRE</name>
<evidence type="ECO:0000256" key="4">
    <source>
        <dbReference type="ARBA" id="ARBA00022833"/>
    </source>
</evidence>
<evidence type="ECO:0000256" key="2">
    <source>
        <dbReference type="ARBA" id="ARBA00022737"/>
    </source>
</evidence>
<dbReference type="FunFam" id="3.30.160.60:FF:000624">
    <property type="entry name" value="zinc finger protein 697"/>
    <property type="match status" value="1"/>
</dbReference>
<dbReference type="SUPFAM" id="SSF57667">
    <property type="entry name" value="beta-beta-alpha zinc fingers"/>
    <property type="match status" value="3"/>
</dbReference>
<dbReference type="FunFam" id="3.30.160.60:FF:000110">
    <property type="entry name" value="Zinc finger protein-like"/>
    <property type="match status" value="1"/>
</dbReference>
<feature type="domain" description="C2H2-type" evidence="7">
    <location>
        <begin position="366"/>
        <end position="393"/>
    </location>
</feature>
<dbReference type="WBParaSite" id="TREG1_5010.1">
    <property type="protein sequence ID" value="TREG1_5010.1"/>
    <property type="gene ID" value="TREG1_5010"/>
</dbReference>
<keyword evidence="3 5" id="KW-0863">Zinc-finger</keyword>
<dbReference type="InterPro" id="IPR050331">
    <property type="entry name" value="Zinc_finger"/>
</dbReference>
<dbReference type="FunFam" id="3.30.160.60:FF:000446">
    <property type="entry name" value="Zinc finger protein"/>
    <property type="match status" value="2"/>
</dbReference>
<keyword evidence="2" id="KW-0677">Repeat</keyword>
<evidence type="ECO:0000313" key="8">
    <source>
        <dbReference type="Proteomes" id="UP000050795"/>
    </source>
</evidence>
<organism evidence="8 9">
    <name type="scientific">Trichobilharzia regenti</name>
    <name type="common">Nasal bird schistosome</name>
    <dbReference type="NCBI Taxonomy" id="157069"/>
    <lineage>
        <taxon>Eukaryota</taxon>
        <taxon>Metazoa</taxon>
        <taxon>Spiralia</taxon>
        <taxon>Lophotrochozoa</taxon>
        <taxon>Platyhelminthes</taxon>
        <taxon>Trematoda</taxon>
        <taxon>Digenea</taxon>
        <taxon>Strigeidida</taxon>
        <taxon>Schistosomatoidea</taxon>
        <taxon>Schistosomatidae</taxon>
        <taxon>Trichobilharzia</taxon>
    </lineage>
</organism>
<feature type="domain" description="C2H2-type" evidence="7">
    <location>
        <begin position="338"/>
        <end position="365"/>
    </location>
</feature>
<reference evidence="9" key="2">
    <citation type="submission" date="2023-11" db="UniProtKB">
        <authorList>
            <consortium name="WormBaseParasite"/>
        </authorList>
    </citation>
    <scope>IDENTIFICATION</scope>
</reference>
<reference evidence="8" key="1">
    <citation type="submission" date="2022-06" db="EMBL/GenBank/DDBJ databases">
        <authorList>
            <person name="Berger JAMES D."/>
            <person name="Berger JAMES D."/>
        </authorList>
    </citation>
    <scope>NUCLEOTIDE SEQUENCE [LARGE SCALE GENOMIC DNA]</scope>
</reference>
<feature type="domain" description="C2H2-type" evidence="7">
    <location>
        <begin position="226"/>
        <end position="253"/>
    </location>
</feature>
<dbReference type="SMART" id="SM00355">
    <property type="entry name" value="ZnF_C2H2"/>
    <property type="match status" value="6"/>
</dbReference>
<dbReference type="AlphaFoldDB" id="A0AA85JYN6"/>
<evidence type="ECO:0000259" key="7">
    <source>
        <dbReference type="PROSITE" id="PS50157"/>
    </source>
</evidence>
<dbReference type="GO" id="GO:0010468">
    <property type="term" value="P:regulation of gene expression"/>
    <property type="evidence" value="ECO:0007669"/>
    <property type="project" value="TreeGrafter"/>
</dbReference>
<feature type="region of interest" description="Disordered" evidence="6">
    <location>
        <begin position="152"/>
        <end position="175"/>
    </location>
</feature>
<evidence type="ECO:0000256" key="5">
    <source>
        <dbReference type="PROSITE-ProRule" id="PRU00042"/>
    </source>
</evidence>
<dbReference type="PROSITE" id="PS50157">
    <property type="entry name" value="ZINC_FINGER_C2H2_2"/>
    <property type="match status" value="6"/>
</dbReference>
<dbReference type="Proteomes" id="UP000050795">
    <property type="component" value="Unassembled WGS sequence"/>
</dbReference>
<proteinExistence type="predicted"/>
<sequence length="697" mass="78615">MTSENDIGEMAELSKNASNNYSQKFADSLKADSGIGTTYFTTSSGSSSNNTSPESDKELLLLKNGKTPKQLPKSKIDATSTPATQIKRYKPENVKFQRQLKTRDGINDSTLCCNTSLNLTDDLSTVNMSPSSSRIFNTNEQDKQCPAKNLQLESASYTPPPSDQKEETKTVKTRKQSTVSMKLNLRIADLIDTSEKNEFKMSIPPNTTSNDMGVVMGGRRRQRRMHTCEHCDKQFDRPSLLKRHTLTHTGERPFECKYCSKGFSTRSGVNTHERTHTGQRPYVCRICGRRFAAGSNLIFHKYTHTNTRRHVCSQCPKAFVTPGDLRKHEYTHNGEWPFRCQLCDRGFATERNLKSHEVTHTGRKPHTCAVCGKGYAQESSMKTHMRTHQKENHVTPKSKRTSETHLQNKNLSRNVRAKFSEESGVINCSRNENVVAAPDAYQSFKTSAPQTQIYSEQYTSAFSAPKRRTNQIQEANFQNVSTPPNHSSIYPVQTQLPVATISSTLTSYPADSPSLNQLSQLYERYQLLYNYYMKAINVGSTVQMNVQNIPVIPPVQNETLLTPTCLYPPNMNPINQPFMCESNLSALPQQSPHASLVNQSDLMNISHYNSTWSPNSINLYHHNAEISSTFFNHNAYTDSQFTVTKPTYSDMNITSIINNHSNNNIINNHTPNDINMIDIQALDYSTKALSKMDKLSD</sequence>
<accession>A0AA85JYN6</accession>
<dbReference type="PANTHER" id="PTHR16515:SF55">
    <property type="entry name" value="C2H2-TYPE DOMAIN-CONTAINING PROTEIN"/>
    <property type="match status" value="1"/>
</dbReference>
<dbReference type="InterPro" id="IPR036236">
    <property type="entry name" value="Znf_C2H2_sf"/>
</dbReference>
<dbReference type="GO" id="GO:0005634">
    <property type="term" value="C:nucleus"/>
    <property type="evidence" value="ECO:0007669"/>
    <property type="project" value="UniProtKB-SubCell"/>
</dbReference>
<dbReference type="InterPro" id="IPR013087">
    <property type="entry name" value="Znf_C2H2_type"/>
</dbReference>
<dbReference type="Pfam" id="PF00096">
    <property type="entry name" value="zf-C2H2"/>
    <property type="match status" value="5"/>
</dbReference>
<protein>
    <recommendedName>
        <fullName evidence="7">C2H2-type domain-containing protein</fullName>
    </recommendedName>
</protein>
<evidence type="ECO:0000256" key="3">
    <source>
        <dbReference type="ARBA" id="ARBA00022771"/>
    </source>
</evidence>
<feature type="region of interest" description="Disordered" evidence="6">
    <location>
        <begin position="383"/>
        <end position="413"/>
    </location>
</feature>
<feature type="domain" description="C2H2-type" evidence="7">
    <location>
        <begin position="282"/>
        <end position="309"/>
    </location>
</feature>
<evidence type="ECO:0000256" key="6">
    <source>
        <dbReference type="SAM" id="MobiDB-lite"/>
    </source>
</evidence>
<feature type="domain" description="C2H2-type" evidence="7">
    <location>
        <begin position="310"/>
        <end position="337"/>
    </location>
</feature>
<dbReference type="PANTHER" id="PTHR16515">
    <property type="entry name" value="PR DOMAIN ZINC FINGER PROTEIN"/>
    <property type="match status" value="1"/>
</dbReference>
<keyword evidence="1" id="KW-0479">Metal-binding</keyword>
<keyword evidence="4" id="KW-0862">Zinc</keyword>